<evidence type="ECO:0000313" key="2">
    <source>
        <dbReference type="EMBL" id="RMX41834.1"/>
    </source>
</evidence>
<organism evidence="2 3">
    <name type="scientific">Pocillopora damicornis</name>
    <name type="common">Cauliflower coral</name>
    <name type="synonym">Millepora damicornis</name>
    <dbReference type="NCBI Taxonomy" id="46731"/>
    <lineage>
        <taxon>Eukaryota</taxon>
        <taxon>Metazoa</taxon>
        <taxon>Cnidaria</taxon>
        <taxon>Anthozoa</taxon>
        <taxon>Hexacorallia</taxon>
        <taxon>Scleractinia</taxon>
        <taxon>Astrocoeniina</taxon>
        <taxon>Pocilloporidae</taxon>
        <taxon>Pocillopora</taxon>
    </lineage>
</organism>
<protein>
    <submittedName>
        <fullName evidence="2">Uncharacterized protein</fullName>
    </submittedName>
</protein>
<proteinExistence type="predicted"/>
<keyword evidence="3" id="KW-1185">Reference proteome</keyword>
<accession>A0A3M6TKR4</accession>
<feature type="region of interest" description="Disordered" evidence="1">
    <location>
        <begin position="135"/>
        <end position="215"/>
    </location>
</feature>
<dbReference type="OrthoDB" id="10069248at2759"/>
<reference evidence="2 3" key="1">
    <citation type="journal article" date="2018" name="Sci. Rep.">
        <title>Comparative analysis of the Pocillopora damicornis genome highlights role of immune system in coral evolution.</title>
        <authorList>
            <person name="Cunning R."/>
            <person name="Bay R.A."/>
            <person name="Gillette P."/>
            <person name="Baker A.C."/>
            <person name="Traylor-Knowles N."/>
        </authorList>
    </citation>
    <scope>NUCLEOTIDE SEQUENCE [LARGE SCALE GENOMIC DNA]</scope>
    <source>
        <strain evidence="2">RSMAS</strain>
        <tissue evidence="2">Whole animal</tissue>
    </source>
</reference>
<feature type="region of interest" description="Disordered" evidence="1">
    <location>
        <begin position="63"/>
        <end position="90"/>
    </location>
</feature>
<evidence type="ECO:0000256" key="1">
    <source>
        <dbReference type="SAM" id="MobiDB-lite"/>
    </source>
</evidence>
<dbReference type="Proteomes" id="UP000275408">
    <property type="component" value="Unassembled WGS sequence"/>
</dbReference>
<feature type="compositionally biased region" description="Basic and acidic residues" evidence="1">
    <location>
        <begin position="138"/>
        <end position="147"/>
    </location>
</feature>
<feature type="compositionally biased region" description="Basic and acidic residues" evidence="1">
    <location>
        <begin position="447"/>
        <end position="456"/>
    </location>
</feature>
<dbReference type="AlphaFoldDB" id="A0A3M6TKR4"/>
<dbReference type="EMBL" id="RCHS01003437">
    <property type="protein sequence ID" value="RMX41834.1"/>
    <property type="molecule type" value="Genomic_DNA"/>
</dbReference>
<comment type="caution">
    <text evidence="2">The sequence shown here is derived from an EMBL/GenBank/DDBJ whole genome shotgun (WGS) entry which is preliminary data.</text>
</comment>
<name>A0A3M6TKR4_POCDA</name>
<feature type="compositionally biased region" description="Basic and acidic residues" evidence="1">
    <location>
        <begin position="77"/>
        <end position="89"/>
    </location>
</feature>
<gene>
    <name evidence="2" type="ORF">pdam_00012466</name>
</gene>
<feature type="region of interest" description="Disordered" evidence="1">
    <location>
        <begin position="430"/>
        <end position="456"/>
    </location>
</feature>
<feature type="compositionally biased region" description="Polar residues" evidence="1">
    <location>
        <begin position="169"/>
        <end position="184"/>
    </location>
</feature>
<feature type="compositionally biased region" description="Polar residues" evidence="1">
    <location>
        <begin position="434"/>
        <end position="446"/>
    </location>
</feature>
<evidence type="ECO:0000313" key="3">
    <source>
        <dbReference type="Proteomes" id="UP000275408"/>
    </source>
</evidence>
<sequence>MSESGQNLENSHQASFHSCDSSQKETAALMGRCMNKCKGEIPIGEKAICPLNAKHESFAEEVDHKESLNPFQSESCKMQREKGDTDGKTQKNQVFESFSSATSLKCTSCEATETGCESGLEVVGGIRNYNSFASEADESGKNSHNDPEIESNGNDQQPEKRLNEDCLSMSEQTVVSSEEGLNSIDSRKSIEQRSPQSESETFVPETNGCLGNGERIPKEERFDYTKYIPSEDLKEDFLKSIGKPSNGQVYDTKCQFTSYPFALQQWPLEYQFAPQFQNPNGYQSTGVPQTFLSFSNMYNMIPAVSTGQASFTCSYGFHDQTGGPGSLQSPGQGYDYCVYPAARPSYYRSLSRRRNFNNSFRHSNHKNHDSNNYEIHTENLLNNFNQPEISLGEGHHLNKVSKKDVHFEENPIEDGDIQEHFVDIGEVPAKQESEVSGGSRSVNLHSSQDDLKKSEVEKQIRKIKKKLAEISGLEEKHCKGAKLDCDQLKKLSRKSEFEDQLQSLNLS</sequence>